<dbReference type="InterPro" id="IPR036291">
    <property type="entry name" value="NAD(P)-bd_dom_sf"/>
</dbReference>
<dbReference type="Gene3D" id="3.40.50.720">
    <property type="entry name" value="NAD(P)-binding Rossmann-like Domain"/>
    <property type="match status" value="1"/>
</dbReference>
<comment type="caution">
    <text evidence="2">The sequence shown here is derived from an EMBL/GenBank/DDBJ whole genome shotgun (WGS) entry which is preliminary data.</text>
</comment>
<protein>
    <submittedName>
        <fullName evidence="2">NAD-dependent epimerase/dehydratase family protein</fullName>
    </submittedName>
</protein>
<dbReference type="RefSeq" id="WP_258857334.1">
    <property type="nucleotide sequence ID" value="NZ_JANUGV010000004.1"/>
</dbReference>
<dbReference type="InterPro" id="IPR001509">
    <property type="entry name" value="Epimerase_deHydtase"/>
</dbReference>
<reference evidence="2 3" key="1">
    <citation type="submission" date="2022-08" db="EMBL/GenBank/DDBJ databases">
        <title>Reclassification of Massilia species as members of the genera Telluria, Duganella, Pseudoduganella, Mokoshia gen. nov. and Zemynaea gen. nov. using orthogonal and non-orthogonal genome-based approaches.</title>
        <authorList>
            <person name="Bowman J.P."/>
        </authorList>
    </citation>
    <scope>NUCLEOTIDE SEQUENCE [LARGE SCALE GENOMIC DNA]</scope>
    <source>
        <strain evidence="2 3">JCM 31607</strain>
    </source>
</reference>
<proteinExistence type="predicted"/>
<evidence type="ECO:0000259" key="1">
    <source>
        <dbReference type="Pfam" id="PF01370"/>
    </source>
</evidence>
<evidence type="ECO:0000313" key="3">
    <source>
        <dbReference type="Proteomes" id="UP001205861"/>
    </source>
</evidence>
<accession>A0ABT2BNN9</accession>
<dbReference type="EMBL" id="JANUGV010000004">
    <property type="protein sequence ID" value="MCS0609690.1"/>
    <property type="molecule type" value="Genomic_DNA"/>
</dbReference>
<dbReference type="Proteomes" id="UP001205861">
    <property type="component" value="Unassembled WGS sequence"/>
</dbReference>
<dbReference type="Pfam" id="PF01370">
    <property type="entry name" value="Epimerase"/>
    <property type="match status" value="1"/>
</dbReference>
<evidence type="ECO:0000313" key="2">
    <source>
        <dbReference type="EMBL" id="MCS0609690.1"/>
    </source>
</evidence>
<name>A0ABT2BNN9_9BURK</name>
<organism evidence="2 3">
    <name type="scientific">Massilia solisilvae</name>
    <dbReference type="NCBI Taxonomy" id="1811225"/>
    <lineage>
        <taxon>Bacteria</taxon>
        <taxon>Pseudomonadati</taxon>
        <taxon>Pseudomonadota</taxon>
        <taxon>Betaproteobacteria</taxon>
        <taxon>Burkholderiales</taxon>
        <taxon>Oxalobacteraceae</taxon>
        <taxon>Telluria group</taxon>
        <taxon>Massilia</taxon>
    </lineage>
</organism>
<dbReference type="SUPFAM" id="SSF51735">
    <property type="entry name" value="NAD(P)-binding Rossmann-fold domains"/>
    <property type="match status" value="1"/>
</dbReference>
<sequence>MNKNILVIGGTRFFGKLLVQRLVMAGHRVTIATRGYAPDPFGARIERIRVDRRNELAMRAAFRNAHYDVVYDQMCYSPLDAAIAVRTFAGKVGRYVMTSTIDVYRPLLGKLDKPAREADLNVLAQPIDTSYPWHDPNLATQSYVSGKLQAEAYLYRDGSLPLVTARLAHVLGGSGDFTGRLAHYVDLIRSGAPLRYTDERATTSLLSPQDAADFLVWAGAQRFEGAVNAACDGALSAHDLYHKVAQMLDAAPRVVRAASRTAGELSPFDYPAPLALDTARATALGYRFGHVDEWLDDAILQHDLSYV</sequence>
<feature type="domain" description="NAD-dependent epimerase/dehydratase" evidence="1">
    <location>
        <begin position="5"/>
        <end position="72"/>
    </location>
</feature>
<gene>
    <name evidence="2" type="ORF">NX773_16100</name>
</gene>
<keyword evidence="3" id="KW-1185">Reference proteome</keyword>